<dbReference type="Gene3D" id="3.40.50.1820">
    <property type="entry name" value="alpha/beta hydrolase"/>
    <property type="match status" value="1"/>
</dbReference>
<dbReference type="EMBL" id="CP041616">
    <property type="protein sequence ID" value="QDO87382.1"/>
    <property type="molecule type" value="Genomic_DNA"/>
</dbReference>
<keyword evidence="2" id="KW-1185">Reference proteome</keyword>
<dbReference type="AlphaFoldDB" id="A0A516G7C7"/>
<name>A0A516G7C7_9MICO</name>
<evidence type="ECO:0000313" key="1">
    <source>
        <dbReference type="EMBL" id="QDO87382.1"/>
    </source>
</evidence>
<gene>
    <name evidence="1" type="ORF">FNH13_02735</name>
</gene>
<dbReference type="SUPFAM" id="SSF53474">
    <property type="entry name" value="alpha/beta-Hydrolases"/>
    <property type="match status" value="1"/>
</dbReference>
<dbReference type="InterPro" id="IPR029058">
    <property type="entry name" value="AB_hydrolase_fold"/>
</dbReference>
<proteinExistence type="predicted"/>
<dbReference type="OrthoDB" id="8871309at2"/>
<dbReference type="KEGG" id="orz:FNH13_02735"/>
<accession>A0A516G7C7</accession>
<protein>
    <recommendedName>
        <fullName evidence="3">Alpha/beta hydrolase</fullName>
    </recommendedName>
</protein>
<reference evidence="1 2" key="1">
    <citation type="submission" date="2019-07" db="EMBL/GenBank/DDBJ databases">
        <title>complete genome sequencing of Ornithinimicrobium sp. H23M54.</title>
        <authorList>
            <person name="Bae J.-W."/>
            <person name="Lee S.-Y."/>
        </authorList>
    </citation>
    <scope>NUCLEOTIDE SEQUENCE [LARGE SCALE GENOMIC DNA]</scope>
    <source>
        <strain evidence="1 2">H23M54</strain>
    </source>
</reference>
<evidence type="ECO:0008006" key="3">
    <source>
        <dbReference type="Google" id="ProtNLM"/>
    </source>
</evidence>
<dbReference type="Proteomes" id="UP000315395">
    <property type="component" value="Chromosome"/>
</dbReference>
<organism evidence="1 2">
    <name type="scientific">Ornithinimicrobium ciconiae</name>
    <dbReference type="NCBI Taxonomy" id="2594265"/>
    <lineage>
        <taxon>Bacteria</taxon>
        <taxon>Bacillati</taxon>
        <taxon>Actinomycetota</taxon>
        <taxon>Actinomycetes</taxon>
        <taxon>Micrococcales</taxon>
        <taxon>Ornithinimicrobiaceae</taxon>
        <taxon>Ornithinimicrobium</taxon>
    </lineage>
</organism>
<sequence length="597" mass="62808">MVLVHGWTGKAENMATLGSALQQNHGDEIAVRYFDYWSDSVRWAAEPPIASCLAEYLHQASAQAGVPAVVVAHSMGGLAVRFAGSPDHVARPITADQVSEVVSIATPHRGSPWGGGMSSSLVELWKILESHGAMPPAGTADTCLALHDAGEGLAAECDVPPYLPAGINLLQIDGANTLHREIMGIRLYSIDQRGDGVVLEDSAGLYAGSAGQPTPTGYRLSNKTVSCDARTSEQKNALVRLLQSGEDHFVIAWIRTLTDGPTMDSILAGRLDALSGPQWGATALLSDCSHTRIADHPETAQHVTSSIERALTSRPRPDLGAVLAPAYCDQPERMVVNGHLDHGEGNGETQLALEAVHFWFPEEGTRVRVVEMSCTAGGVSWPGALLFFDDRGNRVGEVFTTAFDNDVWRGHTAVADAQPGDGSLRVTWFADHGAGETASGTGLISWEGGTLTVSSEEREIVVGSEGIGPATFGMPLDRAADLLTELFGPPDATPDGPMRDYAWGDLRITSLTEGSQTFENWSTSSPDLPPGAVFFGGAGPGSPAADARALFPGADEVGGPCGLMLFGEGITYCIFPGIDGSPETISFVQGGIPFIGE</sequence>
<evidence type="ECO:0000313" key="2">
    <source>
        <dbReference type="Proteomes" id="UP000315395"/>
    </source>
</evidence>